<feature type="transmembrane region" description="Helical" evidence="1">
    <location>
        <begin position="9"/>
        <end position="29"/>
    </location>
</feature>
<dbReference type="Proteomes" id="UP000185891">
    <property type="component" value="Unassembled WGS sequence"/>
</dbReference>
<reference evidence="2 3" key="1">
    <citation type="journal article" date="2016" name="Nat. Commun.">
        <title>Thousands of microbial genomes shed light on interconnected biogeochemical processes in an aquifer system.</title>
        <authorList>
            <person name="Anantharaman K."/>
            <person name="Brown C.T."/>
            <person name="Hug L.A."/>
            <person name="Sharon I."/>
            <person name="Castelle C.J."/>
            <person name="Probst A.J."/>
            <person name="Thomas B.C."/>
            <person name="Singh A."/>
            <person name="Wilkins M.J."/>
            <person name="Karaoz U."/>
            <person name="Brodie E.L."/>
            <person name="Williams K.H."/>
            <person name="Hubbard S.S."/>
            <person name="Banfield J.F."/>
        </authorList>
    </citation>
    <scope>NUCLEOTIDE SEQUENCE [LARGE SCALE GENOMIC DNA]</scope>
</reference>
<evidence type="ECO:0000313" key="2">
    <source>
        <dbReference type="EMBL" id="OGD69652.1"/>
    </source>
</evidence>
<evidence type="ECO:0000256" key="1">
    <source>
        <dbReference type="SAM" id="Phobius"/>
    </source>
</evidence>
<evidence type="ECO:0000313" key="3">
    <source>
        <dbReference type="Proteomes" id="UP000185891"/>
    </source>
</evidence>
<keyword evidence="1" id="KW-0812">Transmembrane</keyword>
<protein>
    <recommendedName>
        <fullName evidence="4">General secretion pathway GspH domain-containing protein</fullName>
    </recommendedName>
</protein>
<organism evidence="2 3">
    <name type="scientific">Candidatus Campbellbacteria bacterium RIFCSPHIGHO2_12_FULL_35_10</name>
    <dbReference type="NCBI Taxonomy" id="1797578"/>
    <lineage>
        <taxon>Bacteria</taxon>
        <taxon>Candidatus Campbelliibacteriota</taxon>
    </lineage>
</organism>
<proteinExistence type="predicted"/>
<comment type="caution">
    <text evidence="2">The sequence shown here is derived from an EMBL/GenBank/DDBJ whole genome shotgun (WGS) entry which is preliminary data.</text>
</comment>
<name>A0A1F5EQJ0_9BACT</name>
<keyword evidence="1" id="KW-0472">Membrane</keyword>
<accession>A0A1F5EQJ0</accession>
<sequence>MSIQKNKGITLLETLFALGIVFMLFVFGIKPFEAVRDRQILNDATEDIEAMLQEARSNTSASIGASNYGVHFETDSATYFAGSYYSESDPDNKQIIFTDVSITSVSLIGNGSDVVFNRITGDTNTNGAIVVSLLNNSTKTKTITIFPIGTFMSE</sequence>
<dbReference type="EMBL" id="MFAA01000002">
    <property type="protein sequence ID" value="OGD69652.1"/>
    <property type="molecule type" value="Genomic_DNA"/>
</dbReference>
<keyword evidence="1" id="KW-1133">Transmembrane helix</keyword>
<gene>
    <name evidence="2" type="ORF">A3E89_02005</name>
</gene>
<dbReference type="AlphaFoldDB" id="A0A1F5EQJ0"/>
<evidence type="ECO:0008006" key="4">
    <source>
        <dbReference type="Google" id="ProtNLM"/>
    </source>
</evidence>